<dbReference type="Gene3D" id="3.40.720.10">
    <property type="entry name" value="Alkaline Phosphatase, subunit A"/>
    <property type="match status" value="2"/>
</dbReference>
<dbReference type="RefSeq" id="WP_212012502.1">
    <property type="nucleotide sequence ID" value="NZ_JAAFYZ010000095.1"/>
</dbReference>
<dbReference type="InterPro" id="IPR006311">
    <property type="entry name" value="TAT_signal"/>
</dbReference>
<evidence type="ECO:0000313" key="11">
    <source>
        <dbReference type="Proteomes" id="UP000730482"/>
    </source>
</evidence>
<evidence type="ECO:0000256" key="5">
    <source>
        <dbReference type="ARBA" id="ARBA00022801"/>
    </source>
</evidence>
<evidence type="ECO:0000256" key="3">
    <source>
        <dbReference type="ARBA" id="ARBA00012018"/>
    </source>
</evidence>
<name>A0ABS5KVV0_9ACTN</name>
<keyword evidence="4" id="KW-0964">Secreted</keyword>
<evidence type="ECO:0000313" key="10">
    <source>
        <dbReference type="EMBL" id="MBS2550196.1"/>
    </source>
</evidence>
<dbReference type="PANTHER" id="PTHR31956">
    <property type="entry name" value="NON-SPECIFIC PHOSPHOLIPASE C4-RELATED"/>
    <property type="match status" value="1"/>
</dbReference>
<dbReference type="EMBL" id="JAAFYZ010000095">
    <property type="protein sequence ID" value="MBS2550196.1"/>
    <property type="molecule type" value="Genomic_DNA"/>
</dbReference>
<evidence type="ECO:0000256" key="1">
    <source>
        <dbReference type="ARBA" id="ARBA00004191"/>
    </source>
</evidence>
<dbReference type="Proteomes" id="UP000730482">
    <property type="component" value="Unassembled WGS sequence"/>
</dbReference>
<feature type="region of interest" description="Disordered" evidence="8">
    <location>
        <begin position="1"/>
        <end position="29"/>
    </location>
</feature>
<gene>
    <name evidence="10" type="ORF">KGQ19_25340</name>
</gene>
<evidence type="ECO:0000256" key="2">
    <source>
        <dbReference type="ARBA" id="ARBA00009717"/>
    </source>
</evidence>
<proteinExistence type="inferred from homology"/>
<comment type="similarity">
    <text evidence="2">Belongs to the bacterial phospholipase C family.</text>
</comment>
<reference evidence="10 11" key="1">
    <citation type="submission" date="2020-02" db="EMBL/GenBank/DDBJ databases">
        <title>Acidophilic actinobacteria isolated from forest soil.</title>
        <authorList>
            <person name="Golinska P."/>
        </authorList>
    </citation>
    <scope>NUCLEOTIDE SEQUENCE [LARGE SCALE GENOMIC DNA]</scope>
    <source>
        <strain evidence="10 11">NL8</strain>
    </source>
</reference>
<protein>
    <recommendedName>
        <fullName evidence="3">phospholipase C</fullName>
        <ecNumber evidence="3">3.1.4.3</ecNumber>
    </recommendedName>
</protein>
<keyword evidence="5" id="KW-0378">Hydrolase</keyword>
<dbReference type="EC" id="3.1.4.3" evidence="3"/>
<comment type="catalytic activity">
    <reaction evidence="7">
        <text>a 1,2-diacyl-sn-glycero-3-phosphocholine + H2O = phosphocholine + a 1,2-diacyl-sn-glycerol + H(+)</text>
        <dbReference type="Rhea" id="RHEA:10604"/>
        <dbReference type="ChEBI" id="CHEBI:15377"/>
        <dbReference type="ChEBI" id="CHEBI:15378"/>
        <dbReference type="ChEBI" id="CHEBI:17815"/>
        <dbReference type="ChEBI" id="CHEBI:57643"/>
        <dbReference type="ChEBI" id="CHEBI:295975"/>
        <dbReference type="EC" id="3.1.4.3"/>
    </reaction>
    <physiologicalReaction direction="left-to-right" evidence="7">
        <dbReference type="Rhea" id="RHEA:10605"/>
    </physiologicalReaction>
</comment>
<feature type="domain" description="Bacterial phospholipase C C-terminal" evidence="9">
    <location>
        <begin position="524"/>
        <end position="608"/>
    </location>
</feature>
<evidence type="ECO:0000256" key="6">
    <source>
        <dbReference type="ARBA" id="ARBA00023026"/>
    </source>
</evidence>
<dbReference type="InterPro" id="IPR007312">
    <property type="entry name" value="Phosphoesterase"/>
</dbReference>
<evidence type="ECO:0000256" key="7">
    <source>
        <dbReference type="ARBA" id="ARBA00048421"/>
    </source>
</evidence>
<feature type="domain" description="Bacterial phospholipase C C-terminal" evidence="9">
    <location>
        <begin position="636"/>
        <end position="704"/>
    </location>
</feature>
<dbReference type="InterPro" id="IPR008475">
    <property type="entry name" value="PLipase_C_C"/>
</dbReference>
<evidence type="ECO:0000256" key="4">
    <source>
        <dbReference type="ARBA" id="ARBA00022512"/>
    </source>
</evidence>
<accession>A0ABS5KVV0</accession>
<dbReference type="Pfam" id="PF04185">
    <property type="entry name" value="Phosphoesterase"/>
    <property type="match status" value="1"/>
</dbReference>
<sequence>MIRNPNLPEPESSSESEHGDSPETAARASRRRFLQGSGAIAGGLALSGFAEAGTAHAADSTAATADTATATAATSHRGLPRGFNGDISDLKHVVILMQENRSLDHYFGALPGVRGFNDKQALKFQDGTNVFQQRDANGKIVTPQVDDGAWGNDHGAWGDVNHRKWDLWVQHNGTSCMNYHSSAYMGFYHSVAAQYTIADQNFCSEFGPTDPNRKYLWSGTANSETGNTDESNYSRPWVTVAEQLQQVGIDWRLYSDNSGDGRQGYVSSWIGDYGDNELKYFKGFEPAGLSTNDPKLRPGTGLIWRGNATYYAGSTTPDDDSDTNLDAVLKNLHDACQPGAEHPLPAVSWIVAPYGWSEHPGADTMHGERYVKKVLDILQGNPDIWNHTLFILNYDENDGKFDHVLPPWPEPGTPREYAGDYPLGFGARVPMLLVSPWTRGGHVATEVFDHTSTIRFLEVWAKSLGKPFTCPNISDWRRSIAGDLTSAIDFTHPQPGPAAFPNPLAEQPVSITADHMTPRALSFHPHATITEDRKAGTVTATMTLSGGPTNKALSFQVFPDKYQPFSSTPFTVTEKKERTYTWNTKTTDGKYAFSIYSNDGFVRAFAGQLPPAGHHNGALPRVTVDLHKGHGTHHQAQAELTLHNDGTKPLTYTLTANDYAGGTRHVSVAPGRTKTVTWPTQQGYYDVLLTVDSDNTWTQRYAGRVATHERHSH</sequence>
<keyword evidence="4" id="KW-0134">Cell wall</keyword>
<comment type="caution">
    <text evidence="10">The sequence shown here is derived from an EMBL/GenBank/DDBJ whole genome shotgun (WGS) entry which is preliminary data.</text>
</comment>
<dbReference type="PROSITE" id="PS51318">
    <property type="entry name" value="TAT"/>
    <property type="match status" value="1"/>
</dbReference>
<evidence type="ECO:0000259" key="9">
    <source>
        <dbReference type="Pfam" id="PF05506"/>
    </source>
</evidence>
<comment type="subcellular location">
    <subcellularLocation>
        <location evidence="1">Secreted</location>
        <location evidence="1">Cell wall</location>
    </subcellularLocation>
</comment>
<dbReference type="InterPro" id="IPR017850">
    <property type="entry name" value="Alkaline_phosphatase_core_sf"/>
</dbReference>
<organism evidence="10 11">
    <name type="scientific">Catenulispora pinistramenti</name>
    <dbReference type="NCBI Taxonomy" id="2705254"/>
    <lineage>
        <taxon>Bacteria</taxon>
        <taxon>Bacillati</taxon>
        <taxon>Actinomycetota</taxon>
        <taxon>Actinomycetes</taxon>
        <taxon>Catenulisporales</taxon>
        <taxon>Catenulisporaceae</taxon>
        <taxon>Catenulispora</taxon>
    </lineage>
</organism>
<dbReference type="Pfam" id="PF05506">
    <property type="entry name" value="PLipase_C_C"/>
    <property type="match status" value="2"/>
</dbReference>
<keyword evidence="11" id="KW-1185">Reference proteome</keyword>
<dbReference type="PANTHER" id="PTHR31956:SF1">
    <property type="entry name" value="NON-SPECIFIC PHOSPHOLIPASE C1"/>
    <property type="match status" value="1"/>
</dbReference>
<keyword evidence="6" id="KW-0843">Virulence</keyword>
<evidence type="ECO:0000256" key="8">
    <source>
        <dbReference type="SAM" id="MobiDB-lite"/>
    </source>
</evidence>